<name>W7YE42_9BACT</name>
<proteinExistence type="predicted"/>
<dbReference type="AlphaFoldDB" id="W7YE42"/>
<dbReference type="Gene3D" id="2.30.42.10">
    <property type="match status" value="1"/>
</dbReference>
<gene>
    <name evidence="2" type="ORF">JCM21142_41377</name>
</gene>
<organism evidence="2 3">
    <name type="scientific">Saccharicrinis fermentans DSM 9555 = JCM 21142</name>
    <dbReference type="NCBI Taxonomy" id="869213"/>
    <lineage>
        <taxon>Bacteria</taxon>
        <taxon>Pseudomonadati</taxon>
        <taxon>Bacteroidota</taxon>
        <taxon>Bacteroidia</taxon>
        <taxon>Marinilabiliales</taxon>
        <taxon>Marinilabiliaceae</taxon>
        <taxon>Saccharicrinis</taxon>
    </lineage>
</organism>
<dbReference type="SUPFAM" id="SSF50156">
    <property type="entry name" value="PDZ domain-like"/>
    <property type="match status" value="1"/>
</dbReference>
<dbReference type="EMBL" id="BAMD01000013">
    <property type="protein sequence ID" value="GAF02736.1"/>
    <property type="molecule type" value="Genomic_DNA"/>
</dbReference>
<evidence type="ECO:0000313" key="3">
    <source>
        <dbReference type="Proteomes" id="UP000019402"/>
    </source>
</evidence>
<dbReference type="InterPro" id="IPR036034">
    <property type="entry name" value="PDZ_sf"/>
</dbReference>
<dbReference type="Proteomes" id="UP000019402">
    <property type="component" value="Unassembled WGS sequence"/>
</dbReference>
<keyword evidence="3" id="KW-1185">Reference proteome</keyword>
<dbReference type="InterPro" id="IPR059177">
    <property type="entry name" value="GH29D-like_dom"/>
</dbReference>
<sequence length="187" mass="20882">MQISRKKKYTLHFTVDGSEPTIHSPLYSGTIKLTQSTHIKTQTFDSNGNPVGFTNEARFNKVNKVEYPSWYSTLLAGKYTGSQKKEATKAIKMMVNGALMVNIADDPDLIDASGGYNTGCFIRSIDPLKGKAWLDAGLSETWIIQQVNNNDVHNTSELQDILQENVGKTIHIKAVRNYGQNIFKIKL</sequence>
<dbReference type="Pfam" id="PF13290">
    <property type="entry name" value="CHB_HEX_C_1"/>
    <property type="match status" value="1"/>
</dbReference>
<accession>W7YE42</accession>
<comment type="caution">
    <text evidence="2">The sequence shown here is derived from an EMBL/GenBank/DDBJ whole genome shotgun (WGS) entry which is preliminary data.</text>
</comment>
<feature type="domain" description="GH29D-like beta-sandwich" evidence="1">
    <location>
        <begin position="5"/>
        <end position="50"/>
    </location>
</feature>
<protein>
    <recommendedName>
        <fullName evidence="1">GH29D-like beta-sandwich domain-containing protein</fullName>
    </recommendedName>
</protein>
<dbReference type="STRING" id="869213.GCA_000517085_00492"/>
<evidence type="ECO:0000259" key="1">
    <source>
        <dbReference type="Pfam" id="PF13290"/>
    </source>
</evidence>
<reference evidence="2 3" key="1">
    <citation type="journal article" date="2014" name="Genome Announc.">
        <title>Draft Genome Sequence of Cytophaga fermentans JCM 21142T, a Facultative Anaerobe Isolated from Marine Mud.</title>
        <authorList>
            <person name="Starns D."/>
            <person name="Oshima K."/>
            <person name="Suda W."/>
            <person name="Iino T."/>
            <person name="Yuki M."/>
            <person name="Inoue J."/>
            <person name="Kitamura K."/>
            <person name="Iida T."/>
            <person name="Darby A."/>
            <person name="Hattori M."/>
            <person name="Ohkuma M."/>
        </authorList>
    </citation>
    <scope>NUCLEOTIDE SEQUENCE [LARGE SCALE GENOMIC DNA]</scope>
    <source>
        <strain evidence="2 3">JCM 21142</strain>
    </source>
</reference>
<evidence type="ECO:0000313" key="2">
    <source>
        <dbReference type="EMBL" id="GAF02736.1"/>
    </source>
</evidence>